<keyword evidence="3" id="KW-0813">Transport</keyword>
<dbReference type="GO" id="GO:0015104">
    <property type="term" value="F:antimonite transmembrane transporter activity"/>
    <property type="evidence" value="ECO:0007669"/>
    <property type="project" value="TreeGrafter"/>
</dbReference>
<accession>A0A447N8F3</accession>
<evidence type="ECO:0000256" key="3">
    <source>
        <dbReference type="ARBA" id="ARBA00022448"/>
    </source>
</evidence>
<evidence type="ECO:0000256" key="9">
    <source>
        <dbReference type="NCBIfam" id="TIGR04291"/>
    </source>
</evidence>
<feature type="transmembrane region" description="Helical" evidence="10">
    <location>
        <begin position="893"/>
        <end position="915"/>
    </location>
</feature>
<evidence type="ECO:0000313" key="12">
    <source>
        <dbReference type="EMBL" id="VDZ99580.1"/>
    </source>
</evidence>
<dbReference type="NCBIfam" id="TIGR04291">
    <property type="entry name" value="arsen_driv_ArsA"/>
    <property type="match status" value="1"/>
</dbReference>
<dbReference type="Gene3D" id="3.40.50.300">
    <property type="entry name" value="P-loop containing nucleotide triphosphate hydrolases"/>
    <property type="match status" value="2"/>
</dbReference>
<dbReference type="GO" id="GO:0015105">
    <property type="term" value="F:arsenite transmembrane transporter activity"/>
    <property type="evidence" value="ECO:0007669"/>
    <property type="project" value="TreeGrafter"/>
</dbReference>
<name>A0A447N8F3_SALET</name>
<feature type="transmembrane region" description="Helical" evidence="10">
    <location>
        <begin position="802"/>
        <end position="820"/>
    </location>
</feature>
<comment type="catalytic activity">
    <reaction evidence="8">
        <text>arsenite(in) + ATP + H2O = arsenite(out) + ADP + phosphate + H(+)</text>
        <dbReference type="Rhea" id="RHEA:11348"/>
        <dbReference type="ChEBI" id="CHEBI:15377"/>
        <dbReference type="ChEBI" id="CHEBI:15378"/>
        <dbReference type="ChEBI" id="CHEBI:29242"/>
        <dbReference type="ChEBI" id="CHEBI:30616"/>
        <dbReference type="ChEBI" id="CHEBI:43474"/>
        <dbReference type="ChEBI" id="CHEBI:456216"/>
        <dbReference type="EC" id="7.3.2.7"/>
    </reaction>
</comment>
<feature type="transmembrane region" description="Helical" evidence="10">
    <location>
        <begin position="665"/>
        <end position="688"/>
    </location>
</feature>
<sequence>MWGKTSLACATAIHLTASGKRVLLVSTDPASNVAQVFEQTIGHQITPIAAVNGLAALEVDPSAAAAAYRERIVGPVRGILPDDIVAGIEEQLSGACTTEIAAFDEFTALLTNQQLRDEYDHIVFDTAPTGHTLRMLQLPGAWSGYLDNSQHGASCLGPLAGLEKQRSQYRAAVDALANAELTRMVLVARAQTATLKEVSRTYDELAAIGLTQQYLVINGLLPEQETARDKLAQALYQREQQALQHLPDNLRALPCDRLPLKPFNMVGLAALRGLLDDSSTGSPAEVGDISPVDLPSLSSLIDGFASQGHGLIMLMGKGGVGKTTLAAAIAVELARRGYSVHLSTSDPAAHLTDTLDGSFDGLTVSRIDPQAETERYRQQVIAEQGKNLDEQGRAVLEEDLRSPCTEEIAVFQAFSRIIQEAGKQFVVMDTAPTGHTLLLLDATGAYHREIARLAGEHGQPVLTPMMRLQDSEQTKVLIATLAETTPVLEAAHLQDDLRRAGIEPWGWVINNSLINTPTTSPLLRQRAERERSQIDAVCTHHARRCALVPLQAEEPVGVERLLQLEHNGKINPKEPDMSAQTQAAPAMNLFERYLSVWVALCIAIGILLGQVMPGVFRVIGGLEIARVNLPVGLLIWVMIIPMLLRIDFGALGQVKAHWRGIGVTLFINWLVKPFSMALLGWLFIRYLFAPWLPTDQLDSYIAGLILLAAAPCTAMVFVWSRLTNGDPYFTLSQVALNDAIMIFAFAPIVGLLLGLSSIIVPWATLLTSVVLYIVVPVILAQLWRKALLRKGQAAFDNALTKIGPWSMAALLATLVLLFAFQGEAILQQPLVIALLAVPILIQVLFNSALAYGLNRLVGEKHNIACPSSLIGASNFFELAVAAAISLFGFHSGAALATVVGVLIEVPVMLLVVRVVNRSKGWYERA</sequence>
<dbReference type="PANTHER" id="PTHR43057:SF1">
    <property type="entry name" value="ARSENICAL-RESISTANCE PROTEIN 3"/>
    <property type="match status" value="1"/>
</dbReference>
<dbReference type="InterPro" id="IPR002657">
    <property type="entry name" value="BilAc:Na_symport/Acr3"/>
</dbReference>
<dbReference type="NCBIfam" id="TIGR00832">
    <property type="entry name" value="acr3"/>
    <property type="match status" value="1"/>
</dbReference>
<feature type="transmembrane region" description="Helical" evidence="10">
    <location>
        <begin position="734"/>
        <end position="753"/>
    </location>
</feature>
<dbReference type="SUPFAM" id="SSF52540">
    <property type="entry name" value="P-loop containing nucleoside triphosphate hydrolases"/>
    <property type="match status" value="2"/>
</dbReference>
<dbReference type="GO" id="GO:0015446">
    <property type="term" value="F:ATPase-coupled arsenite transmembrane transporter activity"/>
    <property type="evidence" value="ECO:0007669"/>
    <property type="project" value="UniProtKB-UniRule"/>
</dbReference>
<feature type="transmembrane region" description="Helical" evidence="10">
    <location>
        <begin position="593"/>
        <end position="612"/>
    </location>
</feature>
<evidence type="ECO:0000256" key="10">
    <source>
        <dbReference type="SAM" id="Phobius"/>
    </source>
</evidence>
<dbReference type="Gene3D" id="1.20.1530.20">
    <property type="match status" value="1"/>
</dbReference>
<dbReference type="Pfam" id="PF01758">
    <property type="entry name" value="SBF"/>
    <property type="match status" value="1"/>
</dbReference>
<evidence type="ECO:0000256" key="4">
    <source>
        <dbReference type="ARBA" id="ARBA00022475"/>
    </source>
</evidence>
<keyword evidence="7 10" id="KW-0472">Membrane</keyword>
<keyword evidence="6 10" id="KW-1133">Transmembrane helix</keyword>
<evidence type="ECO:0000256" key="2">
    <source>
        <dbReference type="ARBA" id="ARBA00010110"/>
    </source>
</evidence>
<organism evidence="12 13">
    <name type="scientific">Salmonella enterica I</name>
    <dbReference type="NCBI Taxonomy" id="59201"/>
    <lineage>
        <taxon>Bacteria</taxon>
        <taxon>Pseudomonadati</taxon>
        <taxon>Pseudomonadota</taxon>
        <taxon>Gammaproteobacteria</taxon>
        <taxon>Enterobacterales</taxon>
        <taxon>Enterobacteriaceae</taxon>
        <taxon>Salmonella</taxon>
    </lineage>
</organism>
<evidence type="ECO:0000256" key="5">
    <source>
        <dbReference type="ARBA" id="ARBA00022692"/>
    </source>
</evidence>
<dbReference type="GO" id="GO:0005886">
    <property type="term" value="C:plasma membrane"/>
    <property type="evidence" value="ECO:0007669"/>
    <property type="project" value="UniProtKB-SubCell"/>
</dbReference>
<reference evidence="12 13" key="1">
    <citation type="submission" date="2018-12" db="EMBL/GenBank/DDBJ databases">
        <authorList>
            <consortium name="Pathogen Informatics"/>
        </authorList>
    </citation>
    <scope>NUCLEOTIDE SEQUENCE [LARGE SCALE GENOMIC DNA]</scope>
    <source>
        <strain evidence="12 13">NCTC129</strain>
    </source>
</reference>
<dbReference type="GO" id="GO:0016887">
    <property type="term" value="F:ATP hydrolysis activity"/>
    <property type="evidence" value="ECO:0007669"/>
    <property type="project" value="UniProtKB-UniRule"/>
</dbReference>
<dbReference type="PANTHER" id="PTHR43057">
    <property type="entry name" value="ARSENITE EFFLUX TRANSPORTER"/>
    <property type="match status" value="1"/>
</dbReference>
<protein>
    <recommendedName>
        <fullName evidence="9">Arsenical pump-driving ATPase</fullName>
        <ecNumber evidence="9">7.3.2.7</ecNumber>
    </recommendedName>
</protein>
<dbReference type="GO" id="GO:0015297">
    <property type="term" value="F:antiporter activity"/>
    <property type="evidence" value="ECO:0007669"/>
    <property type="project" value="InterPro"/>
</dbReference>
<dbReference type="GO" id="GO:0005524">
    <property type="term" value="F:ATP binding"/>
    <property type="evidence" value="ECO:0007669"/>
    <property type="project" value="UniProtKB-UniRule"/>
</dbReference>
<feature type="domain" description="ArsA/GET3 Anion-transporting ATPase-like" evidence="11">
    <location>
        <begin position="468"/>
        <end position="566"/>
    </location>
</feature>
<dbReference type="Proteomes" id="UP000282086">
    <property type="component" value="Chromosome"/>
</dbReference>
<evidence type="ECO:0000256" key="1">
    <source>
        <dbReference type="ARBA" id="ARBA00004651"/>
    </source>
</evidence>
<dbReference type="CDD" id="cd02035">
    <property type="entry name" value="ArsA"/>
    <property type="match status" value="2"/>
</dbReference>
<feature type="transmembrane region" description="Helical" evidence="10">
    <location>
        <begin position="759"/>
        <end position="782"/>
    </location>
</feature>
<dbReference type="InterPro" id="IPR004706">
    <property type="entry name" value="Arsenical-R_Acr3"/>
</dbReference>
<evidence type="ECO:0000259" key="11">
    <source>
        <dbReference type="Pfam" id="PF02374"/>
    </source>
</evidence>
<proteinExistence type="inferred from homology"/>
<dbReference type="InterPro" id="IPR038770">
    <property type="entry name" value="Na+/solute_symporter_sf"/>
</dbReference>
<feature type="transmembrane region" description="Helical" evidence="10">
    <location>
        <begin position="832"/>
        <end position="851"/>
    </location>
</feature>
<dbReference type="EMBL" id="LR134140">
    <property type="protein sequence ID" value="VDZ99580.1"/>
    <property type="molecule type" value="Genomic_DNA"/>
</dbReference>
<dbReference type="InterPro" id="IPR027417">
    <property type="entry name" value="P-loop_NTPase"/>
</dbReference>
<comment type="subcellular location">
    <subcellularLocation>
        <location evidence="1">Cell membrane</location>
        <topology evidence="1">Multi-pass membrane protein</topology>
    </subcellularLocation>
</comment>
<dbReference type="NCBIfam" id="TIGR00345">
    <property type="entry name" value="GET3_arsA_TRC40"/>
    <property type="match status" value="1"/>
</dbReference>
<dbReference type="InterPro" id="IPR027541">
    <property type="entry name" value="Ars_ATPase"/>
</dbReference>
<evidence type="ECO:0000256" key="8">
    <source>
        <dbReference type="ARBA" id="ARBA00052296"/>
    </source>
</evidence>
<dbReference type="AlphaFoldDB" id="A0A447N8F3"/>
<keyword evidence="5 10" id="KW-0812">Transmembrane</keyword>
<feature type="domain" description="ArsA/GET3 Anion-transporting ATPase-like" evidence="11">
    <location>
        <begin position="311"/>
        <end position="458"/>
    </location>
</feature>
<dbReference type="InterPro" id="IPR025723">
    <property type="entry name" value="ArsA/GET3_ATPase-like"/>
</dbReference>
<feature type="transmembrane region" description="Helical" evidence="10">
    <location>
        <begin position="863"/>
        <end position="887"/>
    </location>
</feature>
<keyword evidence="4" id="KW-1003">Cell membrane</keyword>
<gene>
    <name evidence="12" type="primary">arsA</name>
    <name evidence="12" type="ORF">NCTC129_05896</name>
</gene>
<feature type="domain" description="ArsA/GET3 Anion-transporting ATPase-like" evidence="11">
    <location>
        <begin position="3"/>
        <end position="273"/>
    </location>
</feature>
<feature type="transmembrane region" description="Helical" evidence="10">
    <location>
        <begin position="700"/>
        <end position="722"/>
    </location>
</feature>
<feature type="transmembrane region" description="Helical" evidence="10">
    <location>
        <begin position="624"/>
        <end position="644"/>
    </location>
</feature>
<comment type="similarity">
    <text evidence="2">Belongs to the arsenical resistance-3 (ACR3) (TC 2.A.59) family.</text>
</comment>
<evidence type="ECO:0000256" key="7">
    <source>
        <dbReference type="ARBA" id="ARBA00023136"/>
    </source>
</evidence>
<dbReference type="EC" id="7.3.2.7" evidence="9"/>
<evidence type="ECO:0000256" key="6">
    <source>
        <dbReference type="ARBA" id="ARBA00022989"/>
    </source>
</evidence>
<evidence type="ECO:0000313" key="13">
    <source>
        <dbReference type="Proteomes" id="UP000282086"/>
    </source>
</evidence>
<keyword evidence="12" id="KW-0378">Hydrolase</keyword>
<dbReference type="InterPro" id="IPR016300">
    <property type="entry name" value="ATPase_ArsA/GET3"/>
</dbReference>
<dbReference type="Pfam" id="PF02374">
    <property type="entry name" value="ArsA_ATPase"/>
    <property type="match status" value="3"/>
</dbReference>